<evidence type="ECO:0000313" key="3">
    <source>
        <dbReference type="Proteomes" id="UP000317122"/>
    </source>
</evidence>
<dbReference type="OrthoDB" id="996425at2"/>
<evidence type="ECO:0000313" key="2">
    <source>
        <dbReference type="EMBL" id="TWI39085.1"/>
    </source>
</evidence>
<reference evidence="2 3" key="1">
    <citation type="journal article" date="2015" name="Stand. Genomic Sci.">
        <title>Genomic Encyclopedia of Bacterial and Archaeal Type Strains, Phase III: the genomes of soil and plant-associated and newly described type strains.</title>
        <authorList>
            <person name="Whitman W.B."/>
            <person name="Woyke T."/>
            <person name="Klenk H.P."/>
            <person name="Zhou Y."/>
            <person name="Lilburn T.G."/>
            <person name="Beck B.J."/>
            <person name="De Vos P."/>
            <person name="Vandamme P."/>
            <person name="Eisen J.A."/>
            <person name="Garrity G."/>
            <person name="Hugenholtz P."/>
            <person name="Kyrpides N.C."/>
        </authorList>
    </citation>
    <scope>NUCLEOTIDE SEQUENCE [LARGE SCALE GENOMIC DNA]</scope>
    <source>
        <strain evidence="2 3">CGMCC 1.2546</strain>
    </source>
</reference>
<evidence type="ECO:0000256" key="1">
    <source>
        <dbReference type="SAM" id="SignalP"/>
    </source>
</evidence>
<sequence length="157" mass="17210">MKHFFSILAFLAAIATTDAVAAPFTYTNARFGTVCTFPDEIFTDRLPEPENGDGQQWLSADGASLICSGIFNIDHDTPKGFVAAEKSSEGPSYKITYSRTGKDWAVLSGLKDGTIFYERRLFGKDGVIRSVWINYPPALKSKYDPLVGMIADSLRGP</sequence>
<dbReference type="EMBL" id="VLKT01000010">
    <property type="protein sequence ID" value="TWI39085.1"/>
    <property type="molecule type" value="Genomic_DNA"/>
</dbReference>
<comment type="caution">
    <text evidence="2">The sequence shown here is derived from an EMBL/GenBank/DDBJ whole genome shotgun (WGS) entry which is preliminary data.</text>
</comment>
<dbReference type="AlphaFoldDB" id="A0A562P3R1"/>
<dbReference type="Proteomes" id="UP000317122">
    <property type="component" value="Unassembled WGS sequence"/>
</dbReference>
<accession>A0A562P3R1</accession>
<protein>
    <submittedName>
        <fullName evidence="2">Uncharacterized protein</fullName>
    </submittedName>
</protein>
<feature type="signal peptide" evidence="1">
    <location>
        <begin position="1"/>
        <end position="21"/>
    </location>
</feature>
<keyword evidence="1" id="KW-0732">Signal</keyword>
<feature type="chain" id="PRO_5021947847" evidence="1">
    <location>
        <begin position="22"/>
        <end position="157"/>
    </location>
</feature>
<name>A0A562P3R1_9HYPH</name>
<gene>
    <name evidence="2" type="ORF">IQ26_01933</name>
</gene>
<keyword evidence="3" id="KW-1185">Reference proteome</keyword>
<proteinExistence type="predicted"/>
<organism evidence="2 3">
    <name type="scientific">Mesorhizobium tianshanense</name>
    <dbReference type="NCBI Taxonomy" id="39844"/>
    <lineage>
        <taxon>Bacteria</taxon>
        <taxon>Pseudomonadati</taxon>
        <taxon>Pseudomonadota</taxon>
        <taxon>Alphaproteobacteria</taxon>
        <taxon>Hyphomicrobiales</taxon>
        <taxon>Phyllobacteriaceae</taxon>
        <taxon>Mesorhizobium</taxon>
    </lineage>
</organism>
<dbReference type="RefSeq" id="WP_145716267.1">
    <property type="nucleotide sequence ID" value="NZ_BSPF01000131.1"/>
</dbReference>